<evidence type="ECO:0000256" key="4">
    <source>
        <dbReference type="SAM" id="MobiDB-lite"/>
    </source>
</evidence>
<sequence>MPRRGRRDRPEERHLRQARQPFTSALLSAASGVDDRREADRQGIVLSGDVLSPLAPPTGCRSRTRGRLAQDLCCEEEPALIERGAGHPIACHFAAS</sequence>
<dbReference type="GO" id="GO:0005524">
    <property type="term" value="F:ATP binding"/>
    <property type="evidence" value="ECO:0007669"/>
    <property type="project" value="UniProtKB-KW"/>
</dbReference>
<accession>A0ABV5PVR2</accession>
<comment type="caution">
    <text evidence="5">The sequence shown here is derived from an EMBL/GenBank/DDBJ whole genome shotgun (WGS) entry which is preliminary data.</text>
</comment>
<dbReference type="NCBIfam" id="TIGR01727">
    <property type="entry name" value="oligo_HPY"/>
    <property type="match status" value="1"/>
</dbReference>
<keyword evidence="6" id="KW-1185">Reference proteome</keyword>
<dbReference type="InterPro" id="IPR027417">
    <property type="entry name" value="P-loop_NTPase"/>
</dbReference>
<keyword evidence="2" id="KW-0547">Nucleotide-binding</keyword>
<dbReference type="InterPro" id="IPR013563">
    <property type="entry name" value="Oligopep_ABC_C"/>
</dbReference>
<evidence type="ECO:0000313" key="6">
    <source>
        <dbReference type="Proteomes" id="UP001589646"/>
    </source>
</evidence>
<feature type="region of interest" description="Disordered" evidence="4">
    <location>
        <begin position="1"/>
        <end position="34"/>
    </location>
</feature>
<dbReference type="Gene3D" id="3.40.50.300">
    <property type="entry name" value="P-loop containing nucleotide triphosphate hydrolases"/>
    <property type="match status" value="1"/>
</dbReference>
<keyword evidence="3 5" id="KW-0067">ATP-binding</keyword>
<dbReference type="Proteomes" id="UP001589646">
    <property type="component" value="Unassembled WGS sequence"/>
</dbReference>
<protein>
    <submittedName>
        <fullName evidence="5">Oligopeptide/dipeptide ABC transporter ATP-binding protein</fullName>
    </submittedName>
</protein>
<reference evidence="5 6" key="1">
    <citation type="submission" date="2024-09" db="EMBL/GenBank/DDBJ databases">
        <authorList>
            <person name="Sun Q."/>
            <person name="Mori K."/>
        </authorList>
    </citation>
    <scope>NUCLEOTIDE SEQUENCE [LARGE SCALE GENOMIC DNA]</scope>
    <source>
        <strain evidence="5 6">JCM 3323</strain>
    </source>
</reference>
<evidence type="ECO:0000313" key="5">
    <source>
        <dbReference type="EMBL" id="MFB9526576.1"/>
    </source>
</evidence>
<gene>
    <name evidence="5" type="ORF">ACFFRN_08115</name>
</gene>
<proteinExistence type="predicted"/>
<evidence type="ECO:0000256" key="3">
    <source>
        <dbReference type="ARBA" id="ARBA00022840"/>
    </source>
</evidence>
<organism evidence="5 6">
    <name type="scientific">Nonomuraea roseola</name>
    <dbReference type="NCBI Taxonomy" id="46179"/>
    <lineage>
        <taxon>Bacteria</taxon>
        <taxon>Bacillati</taxon>
        <taxon>Actinomycetota</taxon>
        <taxon>Actinomycetes</taxon>
        <taxon>Streptosporangiales</taxon>
        <taxon>Streptosporangiaceae</taxon>
        <taxon>Nonomuraea</taxon>
    </lineage>
</organism>
<name>A0ABV5PVR2_9ACTN</name>
<dbReference type="RefSeq" id="WP_379478973.1">
    <property type="nucleotide sequence ID" value="NZ_BAAAXC010000014.1"/>
</dbReference>
<evidence type="ECO:0000256" key="1">
    <source>
        <dbReference type="ARBA" id="ARBA00022448"/>
    </source>
</evidence>
<keyword evidence="1" id="KW-0813">Transport</keyword>
<dbReference type="EMBL" id="JBHMCE010000002">
    <property type="protein sequence ID" value="MFB9526576.1"/>
    <property type="molecule type" value="Genomic_DNA"/>
</dbReference>
<evidence type="ECO:0000256" key="2">
    <source>
        <dbReference type="ARBA" id="ARBA00022741"/>
    </source>
</evidence>